<accession>A0A9D9IY04</accession>
<protein>
    <submittedName>
        <fullName evidence="2">DUF5106 domain-containing protein</fullName>
    </submittedName>
</protein>
<dbReference type="Gene3D" id="3.40.30.10">
    <property type="entry name" value="Glutaredoxin"/>
    <property type="match status" value="1"/>
</dbReference>
<dbReference type="Proteomes" id="UP000823769">
    <property type="component" value="Unassembled WGS sequence"/>
</dbReference>
<gene>
    <name evidence="2" type="ORF">IAB76_03415</name>
</gene>
<dbReference type="AlphaFoldDB" id="A0A9D9IY04"/>
<sequence>MAAACPSARCQDFSLPEIPDSLTAPEERAEYLCLHWWDGFDFSDTTLISRPGVTEQAFVDFLSVLPYIADASAPLDTMFRRASAEPEMFSHFVSLGEKYLAGRWSPMRDEDMYVVMLRVLASGDPFPAGERGLARFRLEMALKNRPGEPAADFSFELADGSRDSLYGIDAEYLIVFFNDPDCVECRSLRSELASSPELGGLLASGRAKVLSLNVAGGSFDAGSPSGWLDACDRGRTVYSDALYDLRSLPVLYLLSSDKHVLLKDTSLEDILDCLSADGDIAIGIQLSSASTPIYSVR</sequence>
<feature type="domain" description="DUF5106" evidence="1">
    <location>
        <begin position="11"/>
        <end position="144"/>
    </location>
</feature>
<dbReference type="Pfam" id="PF17127">
    <property type="entry name" value="DUF5106"/>
    <property type="match status" value="1"/>
</dbReference>
<evidence type="ECO:0000259" key="1">
    <source>
        <dbReference type="Pfam" id="PF17127"/>
    </source>
</evidence>
<evidence type="ECO:0000313" key="2">
    <source>
        <dbReference type="EMBL" id="MBO8480144.1"/>
    </source>
</evidence>
<comment type="caution">
    <text evidence="2">The sequence shown here is derived from an EMBL/GenBank/DDBJ whole genome shotgun (WGS) entry which is preliminary data.</text>
</comment>
<reference evidence="2" key="1">
    <citation type="submission" date="2020-10" db="EMBL/GenBank/DDBJ databases">
        <authorList>
            <person name="Gilroy R."/>
        </authorList>
    </citation>
    <scope>NUCLEOTIDE SEQUENCE</scope>
    <source>
        <strain evidence="2">B3-1481</strain>
    </source>
</reference>
<dbReference type="InterPro" id="IPR033395">
    <property type="entry name" value="DUF5106"/>
</dbReference>
<name>A0A9D9IY04_9BACT</name>
<proteinExistence type="predicted"/>
<evidence type="ECO:0000313" key="3">
    <source>
        <dbReference type="Proteomes" id="UP000823769"/>
    </source>
</evidence>
<reference evidence="2" key="2">
    <citation type="journal article" date="2021" name="PeerJ">
        <title>Extensive microbial diversity within the chicken gut microbiome revealed by metagenomics and culture.</title>
        <authorList>
            <person name="Gilroy R."/>
            <person name="Ravi A."/>
            <person name="Getino M."/>
            <person name="Pursley I."/>
            <person name="Horton D.L."/>
            <person name="Alikhan N.F."/>
            <person name="Baker D."/>
            <person name="Gharbi K."/>
            <person name="Hall N."/>
            <person name="Watson M."/>
            <person name="Adriaenssens E.M."/>
            <person name="Foster-Nyarko E."/>
            <person name="Jarju S."/>
            <person name="Secka A."/>
            <person name="Antonio M."/>
            <person name="Oren A."/>
            <person name="Chaudhuri R.R."/>
            <person name="La Ragione R."/>
            <person name="Hildebrand F."/>
            <person name="Pallen M.J."/>
        </authorList>
    </citation>
    <scope>NUCLEOTIDE SEQUENCE</scope>
    <source>
        <strain evidence="2">B3-1481</strain>
    </source>
</reference>
<organism evidence="2 3">
    <name type="scientific">Candidatus Cryptobacteroides avistercoris</name>
    <dbReference type="NCBI Taxonomy" id="2840758"/>
    <lineage>
        <taxon>Bacteria</taxon>
        <taxon>Pseudomonadati</taxon>
        <taxon>Bacteroidota</taxon>
        <taxon>Bacteroidia</taxon>
        <taxon>Bacteroidales</taxon>
        <taxon>Candidatus Cryptobacteroides</taxon>
    </lineage>
</organism>
<dbReference type="EMBL" id="JADILW010000052">
    <property type="protein sequence ID" value="MBO8480144.1"/>
    <property type="molecule type" value="Genomic_DNA"/>
</dbReference>